<dbReference type="KEGG" id="bdw:94336131"/>
<dbReference type="Gene3D" id="1.20.58.70">
    <property type="match status" value="1"/>
</dbReference>
<evidence type="ECO:0000256" key="5">
    <source>
        <dbReference type="ARBA" id="ARBA00022989"/>
    </source>
</evidence>
<evidence type="ECO:0000313" key="10">
    <source>
        <dbReference type="EMBL" id="KAK2196586.1"/>
    </source>
</evidence>
<evidence type="ECO:0000259" key="9">
    <source>
        <dbReference type="PROSITE" id="PS50192"/>
    </source>
</evidence>
<dbReference type="Proteomes" id="UP001214638">
    <property type="component" value="Unassembled WGS sequence"/>
</dbReference>
<comment type="caution">
    <text evidence="10">The sequence shown here is derived from an EMBL/GenBank/DDBJ whole genome shotgun (WGS) entry which is preliminary data.</text>
</comment>
<dbReference type="InterPro" id="IPR010989">
    <property type="entry name" value="SNARE"/>
</dbReference>
<keyword evidence="6 8" id="KW-0175">Coiled coil</keyword>
<dbReference type="GeneID" id="94336131"/>
<feature type="coiled-coil region" evidence="8">
    <location>
        <begin position="84"/>
        <end position="111"/>
    </location>
</feature>
<dbReference type="AlphaFoldDB" id="A0AAD9UP51"/>
<dbReference type="SMART" id="SM00397">
    <property type="entry name" value="t_SNARE"/>
    <property type="match status" value="1"/>
</dbReference>
<sequence length="280" mass="31954">MVRAVNRTAVFKREALKNISTNNASGVTAFSKNALDQEADTISHVLAICRSKTSELSQIAKKRGIFVEYTQTIEDLTGQIKDGLTVASNSIDKLERNIEQHNHENHHVKLHYSNLLGLLRKDMFDITTSLKEILHERAQIIVQQENRRKLYSHNYESAVNTNANKFGRRKFALQQEIESDQRVDIESGETIRPSRSVIADAKTEALANVQRAIGDLAQIFQKVTTLVTQQDEMIQRIDADTELSYNNVLNAYDELRRYYKRISNKGGLILKVTYIFSRNS</sequence>
<dbReference type="RefSeq" id="XP_067803428.1">
    <property type="nucleotide sequence ID" value="XM_067946864.1"/>
</dbReference>
<dbReference type="GO" id="GO:0000149">
    <property type="term" value="F:SNARE binding"/>
    <property type="evidence" value="ECO:0007669"/>
    <property type="project" value="TreeGrafter"/>
</dbReference>
<gene>
    <name evidence="10" type="ORF">BdWA1_001833</name>
</gene>
<dbReference type="PROSITE" id="PS50192">
    <property type="entry name" value="T_SNARE"/>
    <property type="match status" value="1"/>
</dbReference>
<reference evidence="10" key="1">
    <citation type="journal article" date="2023" name="Nat. Microbiol.">
        <title>Babesia duncani multi-omics identifies virulence factors and drug targets.</title>
        <authorList>
            <person name="Singh P."/>
            <person name="Lonardi S."/>
            <person name="Liang Q."/>
            <person name="Vydyam P."/>
            <person name="Khabirova E."/>
            <person name="Fang T."/>
            <person name="Gihaz S."/>
            <person name="Thekkiniath J."/>
            <person name="Munshi M."/>
            <person name="Abel S."/>
            <person name="Ciampossin L."/>
            <person name="Batugedara G."/>
            <person name="Gupta M."/>
            <person name="Lu X.M."/>
            <person name="Lenz T."/>
            <person name="Chakravarty S."/>
            <person name="Cornillot E."/>
            <person name="Hu Y."/>
            <person name="Ma W."/>
            <person name="Gonzalez L.M."/>
            <person name="Sanchez S."/>
            <person name="Estrada K."/>
            <person name="Sanchez-Flores A."/>
            <person name="Montero E."/>
            <person name="Harb O.S."/>
            <person name="Le Roch K.G."/>
            <person name="Mamoun C.B."/>
        </authorList>
    </citation>
    <scope>NUCLEOTIDE SEQUENCE</scope>
    <source>
        <strain evidence="10">WA1</strain>
    </source>
</reference>
<comment type="similarity">
    <text evidence="2">Belongs to the syntaxin family.</text>
</comment>
<dbReference type="GO" id="GO:0005484">
    <property type="term" value="F:SNAP receptor activity"/>
    <property type="evidence" value="ECO:0007669"/>
    <property type="project" value="TreeGrafter"/>
</dbReference>
<dbReference type="GO" id="GO:0000139">
    <property type="term" value="C:Golgi membrane"/>
    <property type="evidence" value="ECO:0007669"/>
    <property type="project" value="TreeGrafter"/>
</dbReference>
<name>A0AAD9UP51_9APIC</name>
<evidence type="ECO:0000256" key="1">
    <source>
        <dbReference type="ARBA" id="ARBA00004211"/>
    </source>
</evidence>
<dbReference type="SUPFAM" id="SSF47661">
    <property type="entry name" value="t-snare proteins"/>
    <property type="match status" value="1"/>
</dbReference>
<keyword evidence="5" id="KW-1133">Transmembrane helix</keyword>
<keyword evidence="11" id="KW-1185">Reference proteome</keyword>
<evidence type="ECO:0000256" key="8">
    <source>
        <dbReference type="SAM" id="Coils"/>
    </source>
</evidence>
<dbReference type="PANTHER" id="PTHR19957">
    <property type="entry name" value="SYNTAXIN"/>
    <property type="match status" value="1"/>
</dbReference>
<dbReference type="InterPro" id="IPR000727">
    <property type="entry name" value="T_SNARE_dom"/>
</dbReference>
<evidence type="ECO:0000313" key="11">
    <source>
        <dbReference type="Proteomes" id="UP001214638"/>
    </source>
</evidence>
<protein>
    <submittedName>
        <fullName evidence="10">Bifunctional Target SNARE coiled-coil homology domain/SNARE/Syntaxin</fullName>
    </submittedName>
</protein>
<evidence type="ECO:0000256" key="4">
    <source>
        <dbReference type="ARBA" id="ARBA00022692"/>
    </source>
</evidence>
<dbReference type="GO" id="GO:0031201">
    <property type="term" value="C:SNARE complex"/>
    <property type="evidence" value="ECO:0007669"/>
    <property type="project" value="TreeGrafter"/>
</dbReference>
<dbReference type="PANTHER" id="PTHR19957:SF3">
    <property type="entry name" value="SYNTAXIN-5"/>
    <property type="match status" value="1"/>
</dbReference>
<keyword evidence="4" id="KW-0812">Transmembrane</keyword>
<dbReference type="EMBL" id="JALLKP010000002">
    <property type="protein sequence ID" value="KAK2196586.1"/>
    <property type="molecule type" value="Genomic_DNA"/>
</dbReference>
<keyword evidence="3" id="KW-0813">Transport</keyword>
<feature type="domain" description="T-SNARE coiled-coil homology" evidence="9">
    <location>
        <begin position="196"/>
        <end position="258"/>
    </location>
</feature>
<evidence type="ECO:0000256" key="6">
    <source>
        <dbReference type="ARBA" id="ARBA00023054"/>
    </source>
</evidence>
<evidence type="ECO:0000256" key="3">
    <source>
        <dbReference type="ARBA" id="ARBA00022448"/>
    </source>
</evidence>
<dbReference type="GO" id="GO:0006886">
    <property type="term" value="P:intracellular protein transport"/>
    <property type="evidence" value="ECO:0007669"/>
    <property type="project" value="TreeGrafter"/>
</dbReference>
<dbReference type="GO" id="GO:0006906">
    <property type="term" value="P:vesicle fusion"/>
    <property type="evidence" value="ECO:0007669"/>
    <property type="project" value="TreeGrafter"/>
</dbReference>
<evidence type="ECO:0000256" key="7">
    <source>
        <dbReference type="ARBA" id="ARBA00023136"/>
    </source>
</evidence>
<dbReference type="InterPro" id="IPR045242">
    <property type="entry name" value="Syntaxin"/>
</dbReference>
<proteinExistence type="inferred from homology"/>
<comment type="subcellular location">
    <subcellularLocation>
        <location evidence="1">Membrane</location>
        <topology evidence="1">Single-pass type IV membrane protein</topology>
    </subcellularLocation>
</comment>
<dbReference type="GO" id="GO:0048278">
    <property type="term" value="P:vesicle docking"/>
    <property type="evidence" value="ECO:0007669"/>
    <property type="project" value="TreeGrafter"/>
</dbReference>
<dbReference type="GO" id="GO:0006888">
    <property type="term" value="P:endoplasmic reticulum to Golgi vesicle-mediated transport"/>
    <property type="evidence" value="ECO:0007669"/>
    <property type="project" value="TreeGrafter"/>
</dbReference>
<keyword evidence="7" id="KW-0472">Membrane</keyword>
<accession>A0AAD9UP51</accession>
<organism evidence="10 11">
    <name type="scientific">Babesia duncani</name>
    <dbReference type="NCBI Taxonomy" id="323732"/>
    <lineage>
        <taxon>Eukaryota</taxon>
        <taxon>Sar</taxon>
        <taxon>Alveolata</taxon>
        <taxon>Apicomplexa</taxon>
        <taxon>Aconoidasida</taxon>
        <taxon>Piroplasmida</taxon>
        <taxon>Babesiidae</taxon>
        <taxon>Babesia</taxon>
    </lineage>
</organism>
<evidence type="ECO:0000256" key="2">
    <source>
        <dbReference type="ARBA" id="ARBA00009063"/>
    </source>
</evidence>